<dbReference type="InterPro" id="IPR007685">
    <property type="entry name" value="RelA_SpoT"/>
</dbReference>
<dbReference type="InterPro" id="IPR043519">
    <property type="entry name" value="NT_sf"/>
</dbReference>
<organism evidence="2 3">
    <name type="scientific">Parabacteroides distasonis</name>
    <dbReference type="NCBI Taxonomy" id="823"/>
    <lineage>
        <taxon>Bacteria</taxon>
        <taxon>Pseudomonadati</taxon>
        <taxon>Bacteroidota</taxon>
        <taxon>Bacteroidia</taxon>
        <taxon>Bacteroidales</taxon>
        <taxon>Tannerellaceae</taxon>
        <taxon>Parabacteroides</taxon>
    </lineage>
</organism>
<sequence>MQGLALIIKEIEEDITQDLLRCGLLFRIFSRVKTSHSIQHKIDQKGDKYRLEHKKMQDLLGLRITLYFSDDVEMLYNFLRNKKNFVDESKDFVEIDKFCPQRLNLIMRVPEHRKEDFDDIISDFHSPDLIDDTYEIQIRTVLSEGWHEVEHDLRYKCKEDWVEYPFHSRTLNGIYATLETSEWSMLSLFNQMAHENYKNGKWIALMRNKMRIRYVDNELSDNIVEFLNTNKGIAKKILRSSREQILHKMLNNHFRMPITYDAIIHLINRCEIHCKQLEDMESEILKRGLNDFLTDGNNE</sequence>
<feature type="domain" description="RelA/SpoT" evidence="1">
    <location>
        <begin position="30"/>
        <end position="161"/>
    </location>
</feature>
<dbReference type="SMART" id="SM00954">
    <property type="entry name" value="RelA_SpoT"/>
    <property type="match status" value="1"/>
</dbReference>
<keyword evidence="2" id="KW-0418">Kinase</keyword>
<evidence type="ECO:0000313" key="2">
    <source>
        <dbReference type="EMBL" id="TWV61656.1"/>
    </source>
</evidence>
<dbReference type="Gene3D" id="3.30.460.10">
    <property type="entry name" value="Beta Polymerase, domain 2"/>
    <property type="match status" value="1"/>
</dbReference>
<evidence type="ECO:0000313" key="3">
    <source>
        <dbReference type="Proteomes" id="UP000315827"/>
    </source>
</evidence>
<dbReference type="EMBL" id="VOHW01000005">
    <property type="protein sequence ID" value="TWV61656.1"/>
    <property type="molecule type" value="Genomic_DNA"/>
</dbReference>
<keyword evidence="2" id="KW-0808">Transferase</keyword>
<dbReference type="PANTHER" id="PTHR41773:SF1">
    <property type="entry name" value="RELA_SPOT DOMAIN-CONTAINING PROTEIN"/>
    <property type="match status" value="1"/>
</dbReference>
<comment type="caution">
    <text evidence="2">The sequence shown here is derived from an EMBL/GenBank/DDBJ whole genome shotgun (WGS) entry which is preliminary data.</text>
</comment>
<gene>
    <name evidence="2" type="ORF">FSA05_10055</name>
</gene>
<name>A0A5C6KH09_PARDI</name>
<dbReference type="GO" id="GO:0016301">
    <property type="term" value="F:kinase activity"/>
    <property type="evidence" value="ECO:0007669"/>
    <property type="project" value="UniProtKB-KW"/>
</dbReference>
<protein>
    <submittedName>
        <fullName evidence="2">GTP pyrophosphokinase</fullName>
    </submittedName>
</protein>
<dbReference type="AlphaFoldDB" id="A0A5C6KH09"/>
<dbReference type="Pfam" id="PF04607">
    <property type="entry name" value="RelA_SpoT"/>
    <property type="match status" value="1"/>
</dbReference>
<evidence type="ECO:0000259" key="1">
    <source>
        <dbReference type="SMART" id="SM00954"/>
    </source>
</evidence>
<dbReference type="CDD" id="cd05399">
    <property type="entry name" value="NT_Rel-Spo_like"/>
    <property type="match status" value="1"/>
</dbReference>
<dbReference type="Proteomes" id="UP000315827">
    <property type="component" value="Unassembled WGS sequence"/>
</dbReference>
<reference evidence="2 3" key="1">
    <citation type="submission" date="2019-07" db="EMBL/GenBank/DDBJ databases">
        <title>Genome sequencing of Parabacteroides distasonis iSURF_7.</title>
        <authorList>
            <person name="Degefu H.N."/>
            <person name="Ruoff K.L."/>
            <person name="Price C.E."/>
            <person name="Valls R.A."/>
            <person name="O'Toole G.A."/>
        </authorList>
    </citation>
    <scope>NUCLEOTIDE SEQUENCE [LARGE SCALE GENOMIC DNA]</scope>
    <source>
        <strain evidence="2 3">CFPLTA003_1B</strain>
    </source>
</reference>
<dbReference type="PANTHER" id="PTHR41773">
    <property type="entry name" value="GTP PYROPHOSPHATASE-RELATED"/>
    <property type="match status" value="1"/>
</dbReference>
<accession>A0A5C6KH09</accession>
<dbReference type="SUPFAM" id="SSF81301">
    <property type="entry name" value="Nucleotidyltransferase"/>
    <property type="match status" value="1"/>
</dbReference>
<dbReference type="GO" id="GO:0015969">
    <property type="term" value="P:guanosine tetraphosphate metabolic process"/>
    <property type="evidence" value="ECO:0007669"/>
    <property type="project" value="InterPro"/>
</dbReference>
<dbReference type="RefSeq" id="WP_146375469.1">
    <property type="nucleotide sequence ID" value="NZ_VOHW01000005.1"/>
</dbReference>
<proteinExistence type="predicted"/>